<sequence>MRQVGEPSVEEILESIKKVIARDNRAEAAQARARREAASAPAAGPAVARGGADVLDLTEVAAQIMGADRFVPAEPAAPEAAVDLHEDDFDDEPQADEGDETAMSINESPLLPESTTASMRDSLAALAMLSQPGAQPQIVRSGETSLEGLVRDMLRPMLAEWLDKNLPPMVEKMVAGEIARIVGKKG</sequence>
<gene>
    <name evidence="2" type="ORF">POM99_07650</name>
</gene>
<feature type="compositionally biased region" description="Low complexity" evidence="1">
    <location>
        <begin position="38"/>
        <end position="48"/>
    </location>
</feature>
<proteinExistence type="predicted"/>
<feature type="region of interest" description="Disordered" evidence="1">
    <location>
        <begin position="25"/>
        <end position="48"/>
    </location>
</feature>
<evidence type="ECO:0000313" key="3">
    <source>
        <dbReference type="Proteomes" id="UP001222770"/>
    </source>
</evidence>
<evidence type="ECO:0000313" key="2">
    <source>
        <dbReference type="EMBL" id="MDF8333069.1"/>
    </source>
</evidence>
<keyword evidence="3" id="KW-1185">Reference proteome</keyword>
<evidence type="ECO:0000256" key="1">
    <source>
        <dbReference type="SAM" id="MobiDB-lite"/>
    </source>
</evidence>
<comment type="caution">
    <text evidence="2">The sequence shown here is derived from an EMBL/GenBank/DDBJ whole genome shotgun (WGS) entry which is preliminary data.</text>
</comment>
<dbReference type="InterPro" id="IPR019632">
    <property type="entry name" value="DUF2497"/>
</dbReference>
<protein>
    <submittedName>
        <fullName evidence="2">DUF2497 domain-containing protein</fullName>
    </submittedName>
</protein>
<dbReference type="RefSeq" id="WP_277276376.1">
    <property type="nucleotide sequence ID" value="NZ_JAROCY010000005.1"/>
</dbReference>
<feature type="compositionally biased region" description="Acidic residues" evidence="1">
    <location>
        <begin position="85"/>
        <end position="100"/>
    </location>
</feature>
<feature type="compositionally biased region" description="Polar residues" evidence="1">
    <location>
        <begin position="103"/>
        <end position="113"/>
    </location>
</feature>
<accession>A0ABT6CGL4</accession>
<feature type="region of interest" description="Disordered" evidence="1">
    <location>
        <begin position="77"/>
        <end position="113"/>
    </location>
</feature>
<dbReference type="EMBL" id="JAROCY010000005">
    <property type="protein sequence ID" value="MDF8333069.1"/>
    <property type="molecule type" value="Genomic_DNA"/>
</dbReference>
<dbReference type="Pfam" id="PF10691">
    <property type="entry name" value="DUF2497"/>
    <property type="match status" value="1"/>
</dbReference>
<organism evidence="2 3">
    <name type="scientific">Novosphingobium cyanobacteriorum</name>
    <dbReference type="NCBI Taxonomy" id="3024215"/>
    <lineage>
        <taxon>Bacteria</taxon>
        <taxon>Pseudomonadati</taxon>
        <taxon>Pseudomonadota</taxon>
        <taxon>Alphaproteobacteria</taxon>
        <taxon>Sphingomonadales</taxon>
        <taxon>Sphingomonadaceae</taxon>
        <taxon>Novosphingobium</taxon>
    </lineage>
</organism>
<name>A0ABT6CGL4_9SPHN</name>
<reference evidence="2 3" key="1">
    <citation type="submission" date="2023-03" db="EMBL/GenBank/DDBJ databases">
        <title>Novosphingobium cyanobacteriorum sp. nov., isolated from a eutrophic reservoir during the Microcystis bloom period.</title>
        <authorList>
            <person name="Kang M."/>
            <person name="Le V."/>
            <person name="Ko S.-R."/>
            <person name="Lee S.-A."/>
            <person name="Ahn C.-Y."/>
        </authorList>
    </citation>
    <scope>NUCLEOTIDE SEQUENCE [LARGE SCALE GENOMIC DNA]</scope>
    <source>
        <strain evidence="2 3">HBC54</strain>
    </source>
</reference>
<dbReference type="Proteomes" id="UP001222770">
    <property type="component" value="Unassembled WGS sequence"/>
</dbReference>